<dbReference type="RefSeq" id="WP_171160852.1">
    <property type="nucleotide sequence ID" value="NZ_CP053073.1"/>
</dbReference>
<dbReference type="SUPFAM" id="SSF161098">
    <property type="entry name" value="MetI-like"/>
    <property type="match status" value="1"/>
</dbReference>
<keyword evidence="6 7" id="KW-0472">Membrane</keyword>
<dbReference type="Gene3D" id="1.10.3720.10">
    <property type="entry name" value="MetI-like"/>
    <property type="match status" value="1"/>
</dbReference>
<accession>A0A6M4H5Y1</accession>
<evidence type="ECO:0000256" key="2">
    <source>
        <dbReference type="ARBA" id="ARBA00022448"/>
    </source>
</evidence>
<comment type="subcellular location">
    <subcellularLocation>
        <location evidence="1 7">Cell membrane</location>
        <topology evidence="1 7">Multi-pass membrane protein</topology>
    </subcellularLocation>
</comment>
<evidence type="ECO:0000256" key="1">
    <source>
        <dbReference type="ARBA" id="ARBA00004651"/>
    </source>
</evidence>
<feature type="transmembrane region" description="Helical" evidence="7">
    <location>
        <begin position="267"/>
        <end position="287"/>
    </location>
</feature>
<dbReference type="AlphaFoldDB" id="A0A6M4H5Y1"/>
<dbReference type="GO" id="GO:0005886">
    <property type="term" value="C:plasma membrane"/>
    <property type="evidence" value="ECO:0007669"/>
    <property type="project" value="UniProtKB-SubCell"/>
</dbReference>
<evidence type="ECO:0000256" key="5">
    <source>
        <dbReference type="ARBA" id="ARBA00022989"/>
    </source>
</evidence>
<comment type="similarity">
    <text evidence="7">Belongs to the binding-protein-dependent transport system permease family.</text>
</comment>
<keyword evidence="3" id="KW-1003">Cell membrane</keyword>
<feature type="transmembrane region" description="Helical" evidence="7">
    <location>
        <begin position="7"/>
        <end position="30"/>
    </location>
</feature>
<dbReference type="PROSITE" id="PS50928">
    <property type="entry name" value="ABC_TM1"/>
    <property type="match status" value="1"/>
</dbReference>
<evidence type="ECO:0000313" key="10">
    <source>
        <dbReference type="Proteomes" id="UP000503096"/>
    </source>
</evidence>
<dbReference type="PANTHER" id="PTHR30193:SF37">
    <property type="entry name" value="INNER MEMBRANE ABC TRANSPORTER PERMEASE PROTEIN YCJO"/>
    <property type="match status" value="1"/>
</dbReference>
<sequence length="302" mass="33737">MRWNRRYAPYLFIAPFFVLFFVFSLFPLAFSMYLSFHQWDAARGLEAMRWVGVDNYLSALTDPWFRKSLYNTVWLALAAGIPQHLVALPLAYLIHTQLRKSRNFVIGAYFLPYITSSVAIALIFSTLLSKDFGVVNAALGTNIDWLGSADYTKPAVAIVVFWRYVGWNALLYLTALQGIDKEIYEAARIDGASSWQQFRDISLPMLRPMIYLAVTLTLIFNLQLFEEPFILTGASGAAREAGLGGVGQSAMTTAMFMYHLAFSDGNFGTASALSWILFAIIASLTWVNSKLFGRGSGNLGPH</sequence>
<feature type="domain" description="ABC transmembrane type-1" evidence="8">
    <location>
        <begin position="69"/>
        <end position="288"/>
    </location>
</feature>
<keyword evidence="10" id="KW-1185">Reference proteome</keyword>
<evidence type="ECO:0000256" key="7">
    <source>
        <dbReference type="RuleBase" id="RU363032"/>
    </source>
</evidence>
<keyword evidence="2 7" id="KW-0813">Transport</keyword>
<dbReference type="PANTHER" id="PTHR30193">
    <property type="entry name" value="ABC TRANSPORTER PERMEASE PROTEIN"/>
    <property type="match status" value="1"/>
</dbReference>
<dbReference type="KEGG" id="upl:DSM104440_00856"/>
<gene>
    <name evidence="9" type="primary">lacF_1</name>
    <name evidence="9" type="ORF">DSM104440_00856</name>
</gene>
<dbReference type="GO" id="GO:0055085">
    <property type="term" value="P:transmembrane transport"/>
    <property type="evidence" value="ECO:0007669"/>
    <property type="project" value="InterPro"/>
</dbReference>
<dbReference type="InterPro" id="IPR035906">
    <property type="entry name" value="MetI-like_sf"/>
</dbReference>
<dbReference type="InterPro" id="IPR000515">
    <property type="entry name" value="MetI-like"/>
</dbReference>
<feature type="transmembrane region" description="Helical" evidence="7">
    <location>
        <begin position="73"/>
        <end position="94"/>
    </location>
</feature>
<keyword evidence="5 7" id="KW-1133">Transmembrane helix</keyword>
<dbReference type="CDD" id="cd06261">
    <property type="entry name" value="TM_PBP2"/>
    <property type="match status" value="1"/>
</dbReference>
<organism evidence="9 10">
    <name type="scientific">Usitatibacter palustris</name>
    <dbReference type="NCBI Taxonomy" id="2732487"/>
    <lineage>
        <taxon>Bacteria</taxon>
        <taxon>Pseudomonadati</taxon>
        <taxon>Pseudomonadota</taxon>
        <taxon>Betaproteobacteria</taxon>
        <taxon>Nitrosomonadales</taxon>
        <taxon>Usitatibacteraceae</taxon>
        <taxon>Usitatibacter</taxon>
    </lineage>
</organism>
<dbReference type="EMBL" id="CP053073">
    <property type="protein sequence ID" value="QJR14063.1"/>
    <property type="molecule type" value="Genomic_DNA"/>
</dbReference>
<dbReference type="SUPFAM" id="SSF160964">
    <property type="entry name" value="MalF N-terminal region-like"/>
    <property type="match status" value="1"/>
</dbReference>
<evidence type="ECO:0000256" key="3">
    <source>
        <dbReference type="ARBA" id="ARBA00022475"/>
    </source>
</evidence>
<feature type="transmembrane region" description="Helical" evidence="7">
    <location>
        <begin position="106"/>
        <end position="128"/>
    </location>
</feature>
<evidence type="ECO:0000259" key="8">
    <source>
        <dbReference type="PROSITE" id="PS50928"/>
    </source>
</evidence>
<evidence type="ECO:0000256" key="6">
    <source>
        <dbReference type="ARBA" id="ARBA00023136"/>
    </source>
</evidence>
<dbReference type="InParanoid" id="A0A6M4H5Y1"/>
<evidence type="ECO:0000313" key="9">
    <source>
        <dbReference type="EMBL" id="QJR14063.1"/>
    </source>
</evidence>
<name>A0A6M4H5Y1_9PROT</name>
<evidence type="ECO:0000256" key="4">
    <source>
        <dbReference type="ARBA" id="ARBA00022692"/>
    </source>
</evidence>
<protein>
    <submittedName>
        <fullName evidence="9">Lactose transport system permease protein LacF</fullName>
    </submittedName>
</protein>
<dbReference type="Proteomes" id="UP000503096">
    <property type="component" value="Chromosome"/>
</dbReference>
<dbReference type="Pfam" id="PF00528">
    <property type="entry name" value="BPD_transp_1"/>
    <property type="match status" value="1"/>
</dbReference>
<feature type="transmembrane region" description="Helical" evidence="7">
    <location>
        <begin position="209"/>
        <end position="225"/>
    </location>
</feature>
<dbReference type="InterPro" id="IPR051393">
    <property type="entry name" value="ABC_transporter_permease"/>
</dbReference>
<feature type="transmembrane region" description="Helical" evidence="7">
    <location>
        <begin position="155"/>
        <end position="173"/>
    </location>
</feature>
<reference evidence="9 10" key="1">
    <citation type="submission" date="2020-04" db="EMBL/GenBank/DDBJ databases">
        <title>Usitatibacter rugosus gen. nov., sp. nov. and Usitatibacter palustris sp. nov., novel members of Usitatibacteraceae fam. nov. within the order Nitrosomonadales isolated from soil.</title>
        <authorList>
            <person name="Huber K.J."/>
            <person name="Neumann-Schaal M."/>
            <person name="Geppert A."/>
            <person name="Luckner M."/>
            <person name="Wanner G."/>
            <person name="Overmann J."/>
        </authorList>
    </citation>
    <scope>NUCLEOTIDE SEQUENCE [LARGE SCALE GENOMIC DNA]</scope>
    <source>
        <strain evidence="9 10">Swamp67</strain>
    </source>
</reference>
<keyword evidence="4 7" id="KW-0812">Transmembrane</keyword>
<proteinExistence type="inferred from homology"/>